<dbReference type="Proteomes" id="UP000011518">
    <property type="component" value="Unassembled WGS sequence"/>
</dbReference>
<dbReference type="InParanoid" id="L9KUK1"/>
<dbReference type="InterPro" id="IPR011162">
    <property type="entry name" value="MHC_I/II-like_Ag-recog"/>
</dbReference>
<dbReference type="GO" id="GO:0006955">
    <property type="term" value="P:immune response"/>
    <property type="evidence" value="ECO:0007669"/>
    <property type="project" value="TreeGrafter"/>
</dbReference>
<dbReference type="InterPro" id="IPR037055">
    <property type="entry name" value="MHC_I-like_Ag-recog_sf"/>
</dbReference>
<gene>
    <name evidence="4" type="ORF">TREES_T100020570</name>
</gene>
<reference evidence="5" key="2">
    <citation type="journal article" date="2013" name="Nat. Commun.">
        <title>Genome of the Chinese tree shrew.</title>
        <authorList>
            <person name="Fan Y."/>
            <person name="Huang Z.Y."/>
            <person name="Cao C.C."/>
            <person name="Chen C.S."/>
            <person name="Chen Y.X."/>
            <person name="Fan D.D."/>
            <person name="He J."/>
            <person name="Hou H.L."/>
            <person name="Hu L."/>
            <person name="Hu X.T."/>
            <person name="Jiang X.T."/>
            <person name="Lai R."/>
            <person name="Lang Y.S."/>
            <person name="Liang B."/>
            <person name="Liao S.G."/>
            <person name="Mu D."/>
            <person name="Ma Y.Y."/>
            <person name="Niu Y.Y."/>
            <person name="Sun X.Q."/>
            <person name="Xia J.Q."/>
            <person name="Xiao J."/>
            <person name="Xiong Z.Q."/>
            <person name="Xu L."/>
            <person name="Yang L."/>
            <person name="Zhang Y."/>
            <person name="Zhao W."/>
            <person name="Zhao X.D."/>
            <person name="Zheng Y.T."/>
            <person name="Zhou J.M."/>
            <person name="Zhu Y.B."/>
            <person name="Zhang G.J."/>
            <person name="Wang J."/>
            <person name="Yao Y.G."/>
        </authorList>
    </citation>
    <scope>NUCLEOTIDE SEQUENCE [LARGE SCALE GENOMIC DNA]</scope>
</reference>
<dbReference type="InterPro" id="IPR011161">
    <property type="entry name" value="MHC_I-like_Ag-recog"/>
</dbReference>
<dbReference type="STRING" id="246437.L9KUK1"/>
<dbReference type="AlphaFoldDB" id="L9KUK1"/>
<accession>L9KUK1</accession>
<dbReference type="Gene3D" id="3.30.500.10">
    <property type="entry name" value="MHC class I-like antigen recognition-like"/>
    <property type="match status" value="2"/>
</dbReference>
<keyword evidence="5" id="KW-1185">Reference proteome</keyword>
<dbReference type="PANTHER" id="PTHR16675:SF289">
    <property type="entry name" value="ZINC-ALPHA-2-GLYCOPROTEIN"/>
    <property type="match status" value="1"/>
</dbReference>
<evidence type="ECO:0000313" key="4">
    <source>
        <dbReference type="EMBL" id="ELW64867.1"/>
    </source>
</evidence>
<feature type="signal peptide" evidence="2">
    <location>
        <begin position="1"/>
        <end position="16"/>
    </location>
</feature>
<dbReference type="InterPro" id="IPR050208">
    <property type="entry name" value="MHC_class-I_related"/>
</dbReference>
<evidence type="ECO:0000256" key="2">
    <source>
        <dbReference type="SAM" id="SignalP"/>
    </source>
</evidence>
<dbReference type="GO" id="GO:0001916">
    <property type="term" value="P:positive regulation of T cell mediated cytotoxicity"/>
    <property type="evidence" value="ECO:0007669"/>
    <property type="project" value="TreeGrafter"/>
</dbReference>
<keyword evidence="1" id="KW-0325">Glycoprotein</keyword>
<feature type="chain" id="PRO_5004000211" evidence="2">
    <location>
        <begin position="17"/>
        <end position="150"/>
    </location>
</feature>
<organism evidence="4 5">
    <name type="scientific">Tupaia chinensis</name>
    <name type="common">Chinese tree shrew</name>
    <name type="synonym">Tupaia belangeri chinensis</name>
    <dbReference type="NCBI Taxonomy" id="246437"/>
    <lineage>
        <taxon>Eukaryota</taxon>
        <taxon>Metazoa</taxon>
        <taxon>Chordata</taxon>
        <taxon>Craniata</taxon>
        <taxon>Vertebrata</taxon>
        <taxon>Euteleostomi</taxon>
        <taxon>Mammalia</taxon>
        <taxon>Eutheria</taxon>
        <taxon>Euarchontoglires</taxon>
        <taxon>Scandentia</taxon>
        <taxon>Tupaiidae</taxon>
        <taxon>Tupaia</taxon>
    </lineage>
</organism>
<sequence>MPFLLALLCLLSPAASQESKNRVDSLRYYYAGKSEFSEVFPRLQGTGYINDRPFFYYDSTNHKAEPLKPWCEAEGMVNWEKETQFQKERENLFMETLGDILDYYNDNNDPAAQNTQEKWNEYANNAKKYLEEECPDTLRKYLSYNPSSLD</sequence>
<dbReference type="GO" id="GO:0009897">
    <property type="term" value="C:external side of plasma membrane"/>
    <property type="evidence" value="ECO:0007669"/>
    <property type="project" value="TreeGrafter"/>
</dbReference>
<dbReference type="GO" id="GO:0002486">
    <property type="term" value="P:antigen processing and presentation of endogenous peptide antigen via MHC class I via ER pathway, TAP-independent"/>
    <property type="evidence" value="ECO:0007669"/>
    <property type="project" value="TreeGrafter"/>
</dbReference>
<dbReference type="Pfam" id="PF00129">
    <property type="entry name" value="MHC_I"/>
    <property type="match status" value="1"/>
</dbReference>
<dbReference type="EMBL" id="KB320709">
    <property type="protein sequence ID" value="ELW64867.1"/>
    <property type="molecule type" value="Genomic_DNA"/>
</dbReference>
<evidence type="ECO:0000313" key="5">
    <source>
        <dbReference type="Proteomes" id="UP000011518"/>
    </source>
</evidence>
<feature type="domain" description="MHC class I-like antigen recognition-like" evidence="3">
    <location>
        <begin position="25"/>
        <end position="108"/>
    </location>
</feature>
<dbReference type="SUPFAM" id="SSF54452">
    <property type="entry name" value="MHC antigen-recognition domain"/>
    <property type="match status" value="1"/>
</dbReference>
<evidence type="ECO:0000256" key="1">
    <source>
        <dbReference type="ARBA" id="ARBA00023180"/>
    </source>
</evidence>
<proteinExistence type="predicted"/>
<protein>
    <submittedName>
        <fullName evidence="4">Zinc-alpha-2-glycoprotein</fullName>
    </submittedName>
</protein>
<evidence type="ECO:0000259" key="3">
    <source>
        <dbReference type="Pfam" id="PF00129"/>
    </source>
</evidence>
<dbReference type="PANTHER" id="PTHR16675">
    <property type="entry name" value="MHC CLASS I-RELATED"/>
    <property type="match status" value="1"/>
</dbReference>
<name>L9KUK1_TUPCH</name>
<dbReference type="GO" id="GO:0002476">
    <property type="term" value="P:antigen processing and presentation of endogenous peptide antigen via MHC class Ib"/>
    <property type="evidence" value="ECO:0007669"/>
    <property type="project" value="TreeGrafter"/>
</dbReference>
<dbReference type="GO" id="GO:0005615">
    <property type="term" value="C:extracellular space"/>
    <property type="evidence" value="ECO:0007669"/>
    <property type="project" value="TreeGrafter"/>
</dbReference>
<keyword evidence="2" id="KW-0732">Signal</keyword>
<reference evidence="5" key="1">
    <citation type="submission" date="2012-07" db="EMBL/GenBank/DDBJ databases">
        <title>Genome of the Chinese tree shrew, a rising model animal genetically related to primates.</title>
        <authorList>
            <person name="Zhang G."/>
            <person name="Fan Y."/>
            <person name="Yao Y."/>
            <person name="Huang Z."/>
        </authorList>
    </citation>
    <scope>NUCLEOTIDE SEQUENCE [LARGE SCALE GENOMIC DNA]</scope>
</reference>